<dbReference type="AlphaFoldDB" id="A0AAQ1MCM8"/>
<dbReference type="InterPro" id="IPR000847">
    <property type="entry name" value="LysR_HTH_N"/>
</dbReference>
<reference evidence="8" key="1">
    <citation type="submission" date="2016-11" db="EMBL/GenBank/DDBJ databases">
        <authorList>
            <person name="Jaros S."/>
            <person name="Januszkiewicz K."/>
            <person name="Wedrychowicz H."/>
        </authorList>
    </citation>
    <scope>NUCLEOTIDE SEQUENCE [LARGE SCALE GENOMIC DNA]</scope>
    <source>
        <strain evidence="8">DSM 4029</strain>
    </source>
</reference>
<dbReference type="PROSITE" id="PS50931">
    <property type="entry name" value="HTH_LYSR"/>
    <property type="match status" value="1"/>
</dbReference>
<evidence type="ECO:0000313" key="6">
    <source>
        <dbReference type="EMBL" id="MZL70030.1"/>
    </source>
</evidence>
<comment type="similarity">
    <text evidence="1">Belongs to the LysR transcriptional regulatory family.</text>
</comment>
<reference evidence="7" key="2">
    <citation type="submission" date="2016-11" db="EMBL/GenBank/DDBJ databases">
        <authorList>
            <person name="Varghese N."/>
            <person name="Submissions S."/>
        </authorList>
    </citation>
    <scope>NUCLEOTIDE SEQUENCE</scope>
    <source>
        <strain evidence="7">DSM 4029</strain>
    </source>
</reference>
<reference evidence="6 9" key="3">
    <citation type="journal article" date="2019" name="Nat. Med.">
        <title>A library of human gut bacterial isolates paired with longitudinal multiomics data enables mechanistic microbiome research.</title>
        <authorList>
            <person name="Poyet M."/>
            <person name="Groussin M."/>
            <person name="Gibbons S.M."/>
            <person name="Avila-Pacheco J."/>
            <person name="Jiang X."/>
            <person name="Kearney S.M."/>
            <person name="Perrotta A.R."/>
            <person name="Berdy B."/>
            <person name="Zhao S."/>
            <person name="Lieberman T.D."/>
            <person name="Swanson P.K."/>
            <person name="Smith M."/>
            <person name="Roesemann S."/>
            <person name="Alexander J.E."/>
            <person name="Rich S.A."/>
            <person name="Livny J."/>
            <person name="Vlamakis H."/>
            <person name="Clish C."/>
            <person name="Bullock K."/>
            <person name="Deik A."/>
            <person name="Scott J."/>
            <person name="Pierce K.A."/>
            <person name="Xavier R.J."/>
            <person name="Alm E.J."/>
        </authorList>
    </citation>
    <scope>NUCLEOTIDE SEQUENCE [LARGE SCALE GENOMIC DNA]</scope>
    <source>
        <strain evidence="6 9">BIOML-A2</strain>
    </source>
</reference>
<keyword evidence="9" id="KW-1185">Reference proteome</keyword>
<dbReference type="InterPro" id="IPR036388">
    <property type="entry name" value="WH-like_DNA-bd_sf"/>
</dbReference>
<evidence type="ECO:0000256" key="2">
    <source>
        <dbReference type="ARBA" id="ARBA00023015"/>
    </source>
</evidence>
<evidence type="ECO:0000256" key="3">
    <source>
        <dbReference type="ARBA" id="ARBA00023125"/>
    </source>
</evidence>
<evidence type="ECO:0000259" key="5">
    <source>
        <dbReference type="PROSITE" id="PS50931"/>
    </source>
</evidence>
<dbReference type="Pfam" id="PF00126">
    <property type="entry name" value="HTH_1"/>
    <property type="match status" value="1"/>
</dbReference>
<dbReference type="SUPFAM" id="SSF46785">
    <property type="entry name" value="Winged helix' DNA-binding domain"/>
    <property type="match status" value="1"/>
</dbReference>
<dbReference type="PRINTS" id="PR00039">
    <property type="entry name" value="HTHLYSR"/>
</dbReference>
<sequence length="314" mass="34934">MLDTKIITLLRVIDEGSYTAAAKKLALTQPAVSHHIQMLEQKYGIQIFYKNKKKLVLTPEGLILEKYARRAWAVSAAADQALKDSRKNIKHLTIAITPTVGENLLPQVIATYCNRHPNMHINIITDTINTIDNMLHTFAADIAIIEGDIYGPSFVSVLLDTDYLCLVVSPQHRFAQRSSVGLEELKSEKFILRSQSAGTRRLFESYLQGHFESIQNFNVIIQIDNVATIKELVALNLGVSVIGHSACVEEERTGRLAVVPIENASMARKINMVHRKEFSHTEILEELRSIYNAIQAGQSDLAVGLEGLPPAPPM</sequence>
<dbReference type="Proteomes" id="UP000184089">
    <property type="component" value="Unassembled WGS sequence"/>
</dbReference>
<protein>
    <submittedName>
        <fullName evidence="7">DNA-binding transcriptional regulator, LysR family</fullName>
    </submittedName>
    <submittedName>
        <fullName evidence="6">LysR family transcriptional regulator</fullName>
    </submittedName>
</protein>
<keyword evidence="2" id="KW-0805">Transcription regulation</keyword>
<organism evidence="7 8">
    <name type="scientific">Bittarella massiliensis</name>
    <name type="common">ex Durand et al. 2017</name>
    <dbReference type="NCBI Taxonomy" id="1720313"/>
    <lineage>
        <taxon>Bacteria</taxon>
        <taxon>Bacillati</taxon>
        <taxon>Bacillota</taxon>
        <taxon>Clostridia</taxon>
        <taxon>Eubacteriales</taxon>
        <taxon>Oscillospiraceae</taxon>
        <taxon>Bittarella (ex Durand et al. 2017)</taxon>
    </lineage>
</organism>
<comment type="caution">
    <text evidence="7">The sequence shown here is derived from an EMBL/GenBank/DDBJ whole genome shotgun (WGS) entry which is preliminary data.</text>
</comment>
<evidence type="ECO:0000313" key="9">
    <source>
        <dbReference type="Proteomes" id="UP000474718"/>
    </source>
</evidence>
<dbReference type="Proteomes" id="UP000474718">
    <property type="component" value="Unassembled WGS sequence"/>
</dbReference>
<dbReference type="Gene3D" id="3.40.190.290">
    <property type="match status" value="1"/>
</dbReference>
<dbReference type="SUPFAM" id="SSF53850">
    <property type="entry name" value="Periplasmic binding protein-like II"/>
    <property type="match status" value="1"/>
</dbReference>
<evidence type="ECO:0000313" key="8">
    <source>
        <dbReference type="Proteomes" id="UP000184089"/>
    </source>
</evidence>
<dbReference type="RefSeq" id="WP_044992904.1">
    <property type="nucleotide sequence ID" value="NZ_FQVY01000002.1"/>
</dbReference>
<dbReference type="GO" id="GO:0000976">
    <property type="term" value="F:transcription cis-regulatory region binding"/>
    <property type="evidence" value="ECO:0007669"/>
    <property type="project" value="TreeGrafter"/>
</dbReference>
<feature type="domain" description="HTH lysR-type" evidence="5">
    <location>
        <begin position="1"/>
        <end position="58"/>
    </location>
</feature>
<evidence type="ECO:0000256" key="1">
    <source>
        <dbReference type="ARBA" id="ARBA00009437"/>
    </source>
</evidence>
<evidence type="ECO:0000313" key="7">
    <source>
        <dbReference type="EMBL" id="SHF98816.1"/>
    </source>
</evidence>
<gene>
    <name evidence="6" type="ORF">GT747_09730</name>
    <name evidence="7" type="ORF">SAMN05444424_1053</name>
</gene>
<dbReference type="PANTHER" id="PTHR30126:SF39">
    <property type="entry name" value="HTH-TYPE TRANSCRIPTIONAL REGULATOR CYSL"/>
    <property type="match status" value="1"/>
</dbReference>
<proteinExistence type="inferred from homology"/>
<evidence type="ECO:0000256" key="4">
    <source>
        <dbReference type="ARBA" id="ARBA00023163"/>
    </source>
</evidence>
<keyword evidence="3 7" id="KW-0238">DNA-binding</keyword>
<dbReference type="GO" id="GO:0003700">
    <property type="term" value="F:DNA-binding transcription factor activity"/>
    <property type="evidence" value="ECO:0007669"/>
    <property type="project" value="InterPro"/>
</dbReference>
<dbReference type="PANTHER" id="PTHR30126">
    <property type="entry name" value="HTH-TYPE TRANSCRIPTIONAL REGULATOR"/>
    <property type="match status" value="1"/>
</dbReference>
<dbReference type="EMBL" id="WWVX01000006">
    <property type="protein sequence ID" value="MZL70030.1"/>
    <property type="molecule type" value="Genomic_DNA"/>
</dbReference>
<dbReference type="EMBL" id="FQVY01000002">
    <property type="protein sequence ID" value="SHF98816.1"/>
    <property type="molecule type" value="Genomic_DNA"/>
</dbReference>
<dbReference type="InterPro" id="IPR005119">
    <property type="entry name" value="LysR_subst-bd"/>
</dbReference>
<dbReference type="Pfam" id="PF03466">
    <property type="entry name" value="LysR_substrate"/>
    <property type="match status" value="1"/>
</dbReference>
<dbReference type="Gene3D" id="1.10.10.10">
    <property type="entry name" value="Winged helix-like DNA-binding domain superfamily/Winged helix DNA-binding domain"/>
    <property type="match status" value="1"/>
</dbReference>
<keyword evidence="4" id="KW-0804">Transcription</keyword>
<accession>A0AAQ1MCM8</accession>
<dbReference type="InterPro" id="IPR036390">
    <property type="entry name" value="WH_DNA-bd_sf"/>
</dbReference>
<name>A0AAQ1MCM8_9FIRM</name>